<dbReference type="EMBL" id="VXAN01001972">
    <property type="protein sequence ID" value="NXK70920.1"/>
    <property type="molecule type" value="Genomic_DNA"/>
</dbReference>
<sequence>QTFRWTVVRETDPGTTSGKTRKTPKSRSFSEFRSVVVLQRSFECGECGKSFGCRSHLSKHRRTHTG</sequence>
<evidence type="ECO:0000259" key="7">
    <source>
        <dbReference type="PROSITE" id="PS50157"/>
    </source>
</evidence>
<proteinExistence type="predicted"/>
<keyword evidence="9" id="KW-1185">Reference proteome</keyword>
<evidence type="ECO:0000313" key="8">
    <source>
        <dbReference type="EMBL" id="NXK70920.1"/>
    </source>
</evidence>
<dbReference type="Proteomes" id="UP000567822">
    <property type="component" value="Unassembled WGS sequence"/>
</dbReference>
<name>A0A7L0LQE1_9SYLV</name>
<organism evidence="8 9">
    <name type="scientific">Sylvietta virens</name>
    <name type="common">Green crombec</name>
    <dbReference type="NCBI Taxonomy" id="208069"/>
    <lineage>
        <taxon>Eukaryota</taxon>
        <taxon>Metazoa</taxon>
        <taxon>Chordata</taxon>
        <taxon>Craniata</taxon>
        <taxon>Vertebrata</taxon>
        <taxon>Euteleostomi</taxon>
        <taxon>Archelosauria</taxon>
        <taxon>Archosauria</taxon>
        <taxon>Dinosauria</taxon>
        <taxon>Saurischia</taxon>
        <taxon>Theropoda</taxon>
        <taxon>Coelurosauria</taxon>
        <taxon>Aves</taxon>
        <taxon>Neognathae</taxon>
        <taxon>Neoaves</taxon>
        <taxon>Telluraves</taxon>
        <taxon>Australaves</taxon>
        <taxon>Passeriformes</taxon>
        <taxon>Sylvioidea</taxon>
        <taxon>Sylviidae</taxon>
        <taxon>Acrocephalinae</taxon>
        <taxon>Sylvietta</taxon>
    </lineage>
</organism>
<dbReference type="SUPFAM" id="SSF57667">
    <property type="entry name" value="beta-beta-alpha zinc fingers"/>
    <property type="match status" value="1"/>
</dbReference>
<evidence type="ECO:0000256" key="3">
    <source>
        <dbReference type="ARBA" id="ARBA00022771"/>
    </source>
</evidence>
<dbReference type="PROSITE" id="PS00028">
    <property type="entry name" value="ZINC_FINGER_C2H2_1"/>
    <property type="match status" value="1"/>
</dbReference>
<evidence type="ECO:0000256" key="5">
    <source>
        <dbReference type="PROSITE-ProRule" id="PRU00042"/>
    </source>
</evidence>
<keyword evidence="3 5" id="KW-0863">Zinc-finger</keyword>
<feature type="region of interest" description="Disordered" evidence="6">
    <location>
        <begin position="1"/>
        <end position="25"/>
    </location>
</feature>
<feature type="domain" description="C2H2-type" evidence="7">
    <location>
        <begin position="42"/>
        <end position="66"/>
    </location>
</feature>
<dbReference type="Gene3D" id="3.30.160.60">
    <property type="entry name" value="Classic Zinc Finger"/>
    <property type="match status" value="1"/>
</dbReference>
<dbReference type="GO" id="GO:0008270">
    <property type="term" value="F:zinc ion binding"/>
    <property type="evidence" value="ECO:0007669"/>
    <property type="project" value="UniProtKB-KW"/>
</dbReference>
<dbReference type="PROSITE" id="PS50157">
    <property type="entry name" value="ZINC_FINGER_C2H2_2"/>
    <property type="match status" value="1"/>
</dbReference>
<dbReference type="InterPro" id="IPR036236">
    <property type="entry name" value="Znf_C2H2_sf"/>
</dbReference>
<evidence type="ECO:0000313" key="9">
    <source>
        <dbReference type="Proteomes" id="UP000567822"/>
    </source>
</evidence>
<dbReference type="AlphaFoldDB" id="A0A7L0LQE1"/>
<accession>A0A7L0LQE1</accession>
<keyword evidence="4" id="KW-0862">Zinc</keyword>
<feature type="non-terminal residue" evidence="8">
    <location>
        <position position="66"/>
    </location>
</feature>
<evidence type="ECO:0000256" key="6">
    <source>
        <dbReference type="SAM" id="MobiDB-lite"/>
    </source>
</evidence>
<reference evidence="8 9" key="1">
    <citation type="submission" date="2019-09" db="EMBL/GenBank/DDBJ databases">
        <title>Bird 10,000 Genomes (B10K) Project - Family phase.</title>
        <authorList>
            <person name="Zhang G."/>
        </authorList>
    </citation>
    <scope>NUCLEOTIDE SEQUENCE [LARGE SCALE GENOMIC DNA]</scope>
    <source>
        <strain evidence="8">B10K-DU-009-59</strain>
        <tissue evidence="8">Muscle</tissue>
    </source>
</reference>
<evidence type="ECO:0000256" key="1">
    <source>
        <dbReference type="ARBA" id="ARBA00022723"/>
    </source>
</evidence>
<feature type="non-terminal residue" evidence="8">
    <location>
        <position position="1"/>
    </location>
</feature>
<dbReference type="FunFam" id="3.30.160.60:FF:000522">
    <property type="entry name" value="zinc finger protein 285"/>
    <property type="match status" value="1"/>
</dbReference>
<keyword evidence="2" id="KW-0677">Repeat</keyword>
<dbReference type="InterPro" id="IPR013087">
    <property type="entry name" value="Znf_C2H2_type"/>
</dbReference>
<evidence type="ECO:0000256" key="4">
    <source>
        <dbReference type="ARBA" id="ARBA00022833"/>
    </source>
</evidence>
<protein>
    <submittedName>
        <fullName evidence="8">ZN202 protein</fullName>
    </submittedName>
</protein>
<keyword evidence="1" id="KW-0479">Metal-binding</keyword>
<gene>
    <name evidence="8" type="primary">Znf202</name>
    <name evidence="8" type="ORF">SYLVIR_R15014</name>
</gene>
<comment type="caution">
    <text evidence="8">The sequence shown here is derived from an EMBL/GenBank/DDBJ whole genome shotgun (WGS) entry which is preliminary data.</text>
</comment>
<evidence type="ECO:0000256" key="2">
    <source>
        <dbReference type="ARBA" id="ARBA00022737"/>
    </source>
</evidence>